<keyword evidence="9" id="KW-1185">Reference proteome</keyword>
<evidence type="ECO:0000313" key="9">
    <source>
        <dbReference type="Proteomes" id="UP000178485"/>
    </source>
</evidence>
<evidence type="ECO:0000256" key="1">
    <source>
        <dbReference type="ARBA" id="ARBA00010491"/>
    </source>
</evidence>
<accession>A0A1G4GAE8</accession>
<organism evidence="8 9">
    <name type="scientific">Petrimonas mucosa</name>
    <dbReference type="NCBI Taxonomy" id="1642646"/>
    <lineage>
        <taxon>Bacteria</taxon>
        <taxon>Pseudomonadati</taxon>
        <taxon>Bacteroidota</taxon>
        <taxon>Bacteroidia</taxon>
        <taxon>Bacteroidales</taxon>
        <taxon>Dysgonomonadaceae</taxon>
        <taxon>Petrimonas</taxon>
    </lineage>
</organism>
<dbReference type="STRING" id="1642646.ING2E5A_2730"/>
<dbReference type="KEGG" id="pmuc:ING2E5A_2730"/>
<keyword evidence="5 7" id="KW-0378">Hydrolase</keyword>
<keyword evidence="2 7" id="KW-0031">Aminopeptidase</keyword>
<protein>
    <recommendedName>
        <fullName evidence="7">Dipeptidyl-peptidase</fullName>
        <ecNumber evidence="7">3.4.14.-</ecNumber>
    </recommendedName>
</protein>
<evidence type="ECO:0000256" key="6">
    <source>
        <dbReference type="ARBA" id="ARBA00022825"/>
    </source>
</evidence>
<dbReference type="Gene3D" id="2.40.10.10">
    <property type="entry name" value="Trypsin-like serine proteases"/>
    <property type="match status" value="1"/>
</dbReference>
<dbReference type="GO" id="GO:0008239">
    <property type="term" value="F:dipeptidyl-peptidase activity"/>
    <property type="evidence" value="ECO:0007669"/>
    <property type="project" value="UniProtKB-UniRule"/>
</dbReference>
<comment type="function">
    <text evidence="7">Catalyzes the removal of dipeptides from the N-terminus of oligopeptides.</text>
</comment>
<dbReference type="RefSeq" id="WP_071137805.1">
    <property type="nucleotide sequence ID" value="NZ_LT608328.1"/>
</dbReference>
<comment type="similarity">
    <text evidence="1 7">Belongs to the peptidase S46 family.</text>
</comment>
<evidence type="ECO:0000256" key="2">
    <source>
        <dbReference type="ARBA" id="ARBA00022438"/>
    </source>
</evidence>
<keyword evidence="6 7" id="KW-0720">Serine protease</keyword>
<evidence type="ECO:0000256" key="7">
    <source>
        <dbReference type="RuleBase" id="RU366067"/>
    </source>
</evidence>
<reference evidence="8 9" key="1">
    <citation type="submission" date="2016-08" db="EMBL/GenBank/DDBJ databases">
        <authorList>
            <person name="Seilhamer J.J."/>
        </authorList>
    </citation>
    <scope>NUCLEOTIDE SEQUENCE [LARGE SCALE GENOMIC DNA]</scope>
    <source>
        <strain evidence="8">ING2-E5A</strain>
    </source>
</reference>
<dbReference type="PANTHER" id="PTHR38469">
    <property type="entry name" value="PERIPLASMIC PEPTIDASE SUBFAMILY S1B"/>
    <property type="match status" value="1"/>
</dbReference>
<keyword evidence="4" id="KW-0732">Signal</keyword>
<dbReference type="EMBL" id="LT608328">
    <property type="protein sequence ID" value="SCM59526.1"/>
    <property type="molecule type" value="Genomic_DNA"/>
</dbReference>
<dbReference type="AlphaFoldDB" id="A0A1G4GAE8"/>
<dbReference type="GO" id="GO:0070009">
    <property type="term" value="F:serine-type aminopeptidase activity"/>
    <property type="evidence" value="ECO:0007669"/>
    <property type="project" value="UniProtKB-UniRule"/>
</dbReference>
<gene>
    <name evidence="8" type="primary">dpp11</name>
    <name evidence="8" type="ORF">ING2E5A_2730</name>
</gene>
<dbReference type="PANTHER" id="PTHR38469:SF1">
    <property type="entry name" value="PERIPLASMIC PEPTIDASE SUBFAMILY S1B"/>
    <property type="match status" value="1"/>
</dbReference>
<dbReference type="InterPro" id="IPR019500">
    <property type="entry name" value="Pep_S46"/>
</dbReference>
<proteinExistence type="inferred from homology"/>
<dbReference type="InterPro" id="IPR043504">
    <property type="entry name" value="Peptidase_S1_PA_chymotrypsin"/>
</dbReference>
<sequence length="721" mass="81601">MRRSFMLLLLFLSTLTLFADEGMWMLHLLKQQKYPEMKRLGLELKDYDIYNPDGASIKDAVVQFGSGCTGEVISSRGLVLTNHHCGYGTIQSHSTLEHNYLEDGFWARSQAEELPNPGLTVTFIDKVVDVTDYVKRCLDRDRSLDKDGVLYLSPAYLKRIAVERVGSAFLEENAGTDVEIKPFFEGNQYFMFIKKIYADVRLVGAPPSSIGKFGADTDNWMWPRHTGDFTLFRIYADKEGNPAPYSPDNVPLKPKRWLTVSTQGVKANDFVMILGFPGSTQKFSTSWEVAERRDIDNKVRINMRQVRQETLLKEMLADPQVKIQYASKYSGSTNAYKSAIGSNWAIDKHNFVEVKKVQQERLAEWARRKNRLHYLSALDTIRHIVEMRSDLRYRERMLNEGIVRAIEFASVPVANADSLIVALQKKDEANAGKFAGLLARDYRNFANKNYSAAVDRRVAKAMIAEYVRLIPREKQPSVFSVLHDKFGGDVDRFVDSIFENSIFGSEANLEGFLAAPSAEALVSDPMFNFARSVRAEEAALIARQGAFNRACQLARRTYLEGILEMDGATAYAPDANLTLRLAYGQVKGYSPRDAVYYLPQTTIEGVMEKEDPLNWEFVVPEKLKQLYNDRDYGRYALPDGNLPVAFLASTHTTGGNSGSPVMNARGELVGINFDRNWEGVGGDIQYLPDYQRSIIVDIRYVLFIIDKYAGATHLIEEMDIR</sequence>
<evidence type="ECO:0000256" key="3">
    <source>
        <dbReference type="ARBA" id="ARBA00022670"/>
    </source>
</evidence>
<keyword evidence="3 7" id="KW-0645">Protease</keyword>
<dbReference type="GO" id="GO:0006508">
    <property type="term" value="P:proteolysis"/>
    <property type="evidence" value="ECO:0007669"/>
    <property type="project" value="UniProtKB-KW"/>
</dbReference>
<evidence type="ECO:0000313" key="8">
    <source>
        <dbReference type="EMBL" id="SCM59526.1"/>
    </source>
</evidence>
<dbReference type="EC" id="3.4.14.-" evidence="7"/>
<evidence type="ECO:0000256" key="5">
    <source>
        <dbReference type="ARBA" id="ARBA00022801"/>
    </source>
</evidence>
<dbReference type="Pfam" id="PF10459">
    <property type="entry name" value="Peptidase_S46"/>
    <property type="match status" value="1"/>
</dbReference>
<dbReference type="Proteomes" id="UP000178485">
    <property type="component" value="Chromosome i"/>
</dbReference>
<evidence type="ECO:0000256" key="4">
    <source>
        <dbReference type="ARBA" id="ARBA00022729"/>
    </source>
</evidence>
<dbReference type="GO" id="GO:0043171">
    <property type="term" value="P:peptide catabolic process"/>
    <property type="evidence" value="ECO:0007669"/>
    <property type="project" value="UniProtKB-UniRule"/>
</dbReference>
<dbReference type="SUPFAM" id="SSF50494">
    <property type="entry name" value="Trypsin-like serine proteases"/>
    <property type="match status" value="1"/>
</dbReference>
<dbReference type="InterPro" id="IPR009003">
    <property type="entry name" value="Peptidase_S1_PA"/>
</dbReference>
<name>A0A1G4GAE8_9BACT</name>